<dbReference type="InterPro" id="IPR035906">
    <property type="entry name" value="MetI-like_sf"/>
</dbReference>
<accession>A0ABR7WIK2</accession>
<dbReference type="RefSeq" id="WP_164310613.1">
    <property type="nucleotide sequence ID" value="NZ_BAABAD010000005.1"/>
</dbReference>
<comment type="caution">
    <text evidence="9">The sequence shown here is derived from an EMBL/GenBank/DDBJ whole genome shotgun (WGS) entry which is preliminary data.</text>
</comment>
<dbReference type="Gene3D" id="1.10.3720.10">
    <property type="entry name" value="MetI-like"/>
    <property type="match status" value="1"/>
</dbReference>
<evidence type="ECO:0000256" key="5">
    <source>
        <dbReference type="ARBA" id="ARBA00022989"/>
    </source>
</evidence>
<protein>
    <submittedName>
        <fullName evidence="9">ABC transporter permease subunit</fullName>
    </submittedName>
</protein>
<feature type="transmembrane region" description="Helical" evidence="7">
    <location>
        <begin position="75"/>
        <end position="93"/>
    </location>
</feature>
<evidence type="ECO:0000256" key="6">
    <source>
        <dbReference type="ARBA" id="ARBA00023136"/>
    </source>
</evidence>
<evidence type="ECO:0000256" key="2">
    <source>
        <dbReference type="ARBA" id="ARBA00022448"/>
    </source>
</evidence>
<feature type="transmembrane region" description="Helical" evidence="7">
    <location>
        <begin position="142"/>
        <end position="168"/>
    </location>
</feature>
<dbReference type="Proteomes" id="UP000602395">
    <property type="component" value="Unassembled WGS sequence"/>
</dbReference>
<keyword evidence="3" id="KW-1003">Cell membrane</keyword>
<dbReference type="SUPFAM" id="SSF161098">
    <property type="entry name" value="MetI-like"/>
    <property type="match status" value="1"/>
</dbReference>
<feature type="domain" description="ABC transmembrane type-1" evidence="8">
    <location>
        <begin position="95"/>
        <end position="274"/>
    </location>
</feature>
<keyword evidence="5 7" id="KW-1133">Transmembrane helix</keyword>
<comment type="subcellular location">
    <subcellularLocation>
        <location evidence="7">Cell membrane</location>
        <topology evidence="7">Multi-pass membrane protein</topology>
    </subcellularLocation>
    <subcellularLocation>
        <location evidence="1">Membrane</location>
        <topology evidence="1">Multi-pass membrane protein</topology>
    </subcellularLocation>
</comment>
<keyword evidence="4 7" id="KW-0812">Transmembrane</keyword>
<feature type="transmembrane region" description="Helical" evidence="7">
    <location>
        <begin position="253"/>
        <end position="270"/>
    </location>
</feature>
<evidence type="ECO:0000313" key="9">
    <source>
        <dbReference type="EMBL" id="MBD1322579.1"/>
    </source>
</evidence>
<evidence type="ECO:0000256" key="1">
    <source>
        <dbReference type="ARBA" id="ARBA00004141"/>
    </source>
</evidence>
<comment type="similarity">
    <text evidence="7">Belongs to the binding-protein-dependent transport system permease family.</text>
</comment>
<dbReference type="PANTHER" id="PTHR47737">
    <property type="entry name" value="GLYCINE BETAINE/PROLINE BETAINE TRANSPORT SYSTEM PERMEASE PROTEIN PROW"/>
    <property type="match status" value="1"/>
</dbReference>
<name>A0ABR7WIK2_9ACTN</name>
<keyword evidence="6 7" id="KW-0472">Membrane</keyword>
<dbReference type="Pfam" id="PF00528">
    <property type="entry name" value="BPD_transp_1"/>
    <property type="match status" value="1"/>
</dbReference>
<proteinExistence type="inferred from homology"/>
<gene>
    <name evidence="9" type="ORF">IDF66_23615</name>
</gene>
<keyword evidence="2 7" id="KW-0813">Transport</keyword>
<dbReference type="InterPro" id="IPR000515">
    <property type="entry name" value="MetI-like"/>
</dbReference>
<feature type="transmembrane region" description="Helical" evidence="7">
    <location>
        <begin position="50"/>
        <end position="68"/>
    </location>
</feature>
<feature type="transmembrane region" description="Helical" evidence="7">
    <location>
        <begin position="99"/>
        <end position="121"/>
    </location>
</feature>
<dbReference type="PROSITE" id="PS50928">
    <property type="entry name" value="ABC_TM1"/>
    <property type="match status" value="1"/>
</dbReference>
<dbReference type="PANTHER" id="PTHR47737:SF1">
    <property type="entry name" value="GLYCINE BETAINE_PROLINE BETAINE TRANSPORT SYSTEM PERMEASE PROTEIN PROW"/>
    <property type="match status" value="1"/>
</dbReference>
<reference evidence="9 10" key="1">
    <citation type="submission" date="2020-09" db="EMBL/GenBank/DDBJ databases">
        <title>Novel species in genus Gordonia.</title>
        <authorList>
            <person name="Zhang G."/>
        </authorList>
    </citation>
    <scope>NUCLEOTIDE SEQUENCE [LARGE SCALE GENOMIC DNA]</scope>
    <source>
        <strain evidence="9 10">ON-33</strain>
    </source>
</reference>
<evidence type="ECO:0000256" key="3">
    <source>
        <dbReference type="ARBA" id="ARBA00022475"/>
    </source>
</evidence>
<organism evidence="9 10">
    <name type="scientific">Gordonia hankookensis</name>
    <dbReference type="NCBI Taxonomy" id="589403"/>
    <lineage>
        <taxon>Bacteria</taxon>
        <taxon>Bacillati</taxon>
        <taxon>Actinomycetota</taxon>
        <taxon>Actinomycetes</taxon>
        <taxon>Mycobacteriales</taxon>
        <taxon>Gordoniaceae</taxon>
        <taxon>Gordonia</taxon>
    </lineage>
</organism>
<evidence type="ECO:0000313" key="10">
    <source>
        <dbReference type="Proteomes" id="UP000602395"/>
    </source>
</evidence>
<dbReference type="CDD" id="cd06261">
    <property type="entry name" value="TM_PBP2"/>
    <property type="match status" value="1"/>
</dbReference>
<feature type="transmembrane region" description="Helical" evidence="7">
    <location>
        <begin position="221"/>
        <end position="241"/>
    </location>
</feature>
<keyword evidence="10" id="KW-1185">Reference proteome</keyword>
<evidence type="ECO:0000256" key="4">
    <source>
        <dbReference type="ARBA" id="ARBA00022692"/>
    </source>
</evidence>
<evidence type="ECO:0000259" key="8">
    <source>
        <dbReference type="PROSITE" id="PS50928"/>
    </source>
</evidence>
<dbReference type="EMBL" id="JACWMS010000006">
    <property type="protein sequence ID" value="MBD1322579.1"/>
    <property type="molecule type" value="Genomic_DNA"/>
</dbReference>
<evidence type="ECO:0000256" key="7">
    <source>
        <dbReference type="RuleBase" id="RU363032"/>
    </source>
</evidence>
<sequence length="286" mass="30298">MSFANPRIHLGDAVESAFDWFTEHASWLFDAIKTVIDGFYDALYNVLSSPPYYVMIVIFAALALLAGGLRKGWPLAVFTVIGFYFIRAFDQWLNAMSTIALVLVAVIIALVIAIPIGILAARNRAVSAVVRPILDLMQTLPGLVYLVPVIIIFGIGPTPGVVATIIFAMPPGIRLTELAIRQVDPEVVEAGQAFGSSPARILRQIQIPLAMPTIMAGVNQVIMLALSMVVIAGFAGAGGLGGQVNESLQTLNLALGVEAGLSVVIIAVYMDRISSAIGGRGRVANA</sequence>